<dbReference type="PANTHER" id="PTHR23131:SF0">
    <property type="entry name" value="ENDORIBONUCLEASE LACTB2"/>
    <property type="match status" value="1"/>
</dbReference>
<dbReference type="InterPro" id="IPR001279">
    <property type="entry name" value="Metallo-B-lactamas"/>
</dbReference>
<proteinExistence type="predicted"/>
<keyword evidence="3" id="KW-1185">Reference proteome</keyword>
<name>A0ABY6Z9H9_9BACL</name>
<protein>
    <submittedName>
        <fullName evidence="2">MBL fold metallo-hydrolase</fullName>
    </submittedName>
</protein>
<evidence type="ECO:0000313" key="2">
    <source>
        <dbReference type="EMBL" id="WAH38831.1"/>
    </source>
</evidence>
<organism evidence="2 3">
    <name type="scientific">Alicyclobacillus dauci</name>
    <dbReference type="NCBI Taxonomy" id="1475485"/>
    <lineage>
        <taxon>Bacteria</taxon>
        <taxon>Bacillati</taxon>
        <taxon>Bacillota</taxon>
        <taxon>Bacilli</taxon>
        <taxon>Bacillales</taxon>
        <taxon>Alicyclobacillaceae</taxon>
        <taxon>Alicyclobacillus</taxon>
    </lineage>
</organism>
<sequence>MKEQEAELKADRLSPHVFRIAVPTITLPPLDKTNTYVVHAGTDAIVVDCGSEDTATVAQVAKVIRSEGIDNVIAYIATHYHLDHTRGIPLLQQHFPAPVYAHPLDHAGTAKEMNVPTADLRAPSGVMHLSDVNLRIMHRPGHTHGHLHVMIEPDNLLIVGDHMAGVGTVWIGPPDGHMNDYYRALEDIAESPANLALPGHGDPIESPQEASRALLAHRLEREAGILQLLSEAPRTVDDIVTAIYGDRGLGPALWVATRTTQAHLTRLIELGQVTRRAQAPKFQMVYSRRR</sequence>
<dbReference type="SUPFAM" id="SSF56281">
    <property type="entry name" value="Metallo-hydrolase/oxidoreductase"/>
    <property type="match status" value="1"/>
</dbReference>
<dbReference type="PANTHER" id="PTHR23131">
    <property type="entry name" value="ENDORIBONUCLEASE LACTB2"/>
    <property type="match status" value="1"/>
</dbReference>
<dbReference type="Proteomes" id="UP001164803">
    <property type="component" value="Chromosome"/>
</dbReference>
<dbReference type="InterPro" id="IPR036388">
    <property type="entry name" value="WH-like_DNA-bd_sf"/>
</dbReference>
<dbReference type="EMBL" id="CP104064">
    <property type="protein sequence ID" value="WAH38831.1"/>
    <property type="molecule type" value="Genomic_DNA"/>
</dbReference>
<evidence type="ECO:0000259" key="1">
    <source>
        <dbReference type="SMART" id="SM00849"/>
    </source>
</evidence>
<gene>
    <name evidence="2" type="ORF">NZD86_10305</name>
</gene>
<reference evidence="2" key="1">
    <citation type="submission" date="2022-08" db="EMBL/GenBank/DDBJ databases">
        <title>Alicyclobacillus dauci DSM2870, complete genome.</title>
        <authorList>
            <person name="Wang Q."/>
            <person name="Cai R."/>
            <person name="Wang Z."/>
        </authorList>
    </citation>
    <scope>NUCLEOTIDE SEQUENCE</scope>
    <source>
        <strain evidence="2">DSM 28700</strain>
    </source>
</reference>
<dbReference type="Gene3D" id="3.60.15.10">
    <property type="entry name" value="Ribonuclease Z/Hydroxyacylglutathione hydrolase-like"/>
    <property type="match status" value="1"/>
</dbReference>
<dbReference type="RefSeq" id="WP_268046427.1">
    <property type="nucleotide sequence ID" value="NZ_CP104064.1"/>
</dbReference>
<dbReference type="Pfam" id="PF00753">
    <property type="entry name" value="Lactamase_B"/>
    <property type="match status" value="1"/>
</dbReference>
<dbReference type="InterPro" id="IPR036866">
    <property type="entry name" value="RibonucZ/Hydroxyglut_hydro"/>
</dbReference>
<dbReference type="Gene3D" id="1.10.10.10">
    <property type="entry name" value="Winged helix-like DNA-binding domain superfamily/Winged helix DNA-binding domain"/>
    <property type="match status" value="1"/>
</dbReference>
<feature type="domain" description="Metallo-beta-lactamase" evidence="1">
    <location>
        <begin position="32"/>
        <end position="200"/>
    </location>
</feature>
<dbReference type="SMART" id="SM00849">
    <property type="entry name" value="Lactamase_B"/>
    <property type="match status" value="1"/>
</dbReference>
<evidence type="ECO:0000313" key="3">
    <source>
        <dbReference type="Proteomes" id="UP001164803"/>
    </source>
</evidence>
<accession>A0ABY6Z9H9</accession>
<dbReference type="InterPro" id="IPR050662">
    <property type="entry name" value="Sec-metab_biosynth-thioest"/>
</dbReference>